<evidence type="ECO:0000313" key="3">
    <source>
        <dbReference type="EMBL" id="ELR25090.1"/>
    </source>
</evidence>
<name>L8HIR9_ACACF</name>
<dbReference type="GeneID" id="14926133"/>
<feature type="compositionally biased region" description="Polar residues" evidence="1">
    <location>
        <begin position="164"/>
        <end position="176"/>
    </location>
</feature>
<organism evidence="3 4">
    <name type="scientific">Acanthamoeba castellanii (strain ATCC 30010 / Neff)</name>
    <dbReference type="NCBI Taxonomy" id="1257118"/>
    <lineage>
        <taxon>Eukaryota</taxon>
        <taxon>Amoebozoa</taxon>
        <taxon>Discosea</taxon>
        <taxon>Longamoebia</taxon>
        <taxon>Centramoebida</taxon>
        <taxon>Acanthamoebidae</taxon>
        <taxon>Acanthamoeba</taxon>
    </lineage>
</organism>
<dbReference type="SMART" id="SM00233">
    <property type="entry name" value="PH"/>
    <property type="match status" value="1"/>
</dbReference>
<dbReference type="VEuPathDB" id="AmoebaDB:ACA1_287910"/>
<dbReference type="RefSeq" id="XP_004367845.1">
    <property type="nucleotide sequence ID" value="XM_004367788.1"/>
</dbReference>
<feature type="domain" description="PH" evidence="2">
    <location>
        <begin position="57"/>
        <end position="151"/>
    </location>
</feature>
<sequence length="284" mass="31835">MWANCCGEGDDPGGCSSLKGPDFHTYGKSDPLGSSLSSFMDDNLTSDTWIESNDGDNFVKGGFLYEKGFWGRKVRRIVLTEKSFRILHKRTGIVKKYYSLYSVQNVEAQRCTHVFIISLYTAKGKMKRLYFEPSSAEQRKEWMKAIQVCVAFVKAAKEERENTRYGTSARRTSSKIAESRRHSGEWSSQGSGSGWESVEDRPELDGRRPVLSKSAVDLGYSRERSASATSGARLRGRPEGALLEENNGYNPFPAVEQWDLEEPETMGQLGIPTGKRGFSRHQAV</sequence>
<dbReference type="InterPro" id="IPR011993">
    <property type="entry name" value="PH-like_dom_sf"/>
</dbReference>
<evidence type="ECO:0000256" key="1">
    <source>
        <dbReference type="SAM" id="MobiDB-lite"/>
    </source>
</evidence>
<dbReference type="Proteomes" id="UP000011083">
    <property type="component" value="Unassembled WGS sequence"/>
</dbReference>
<evidence type="ECO:0000313" key="4">
    <source>
        <dbReference type="Proteomes" id="UP000011083"/>
    </source>
</evidence>
<keyword evidence="4" id="KW-1185">Reference proteome</keyword>
<dbReference type="CDD" id="cd00821">
    <property type="entry name" value="PH"/>
    <property type="match status" value="1"/>
</dbReference>
<evidence type="ECO:0000259" key="2">
    <source>
        <dbReference type="PROSITE" id="PS50003"/>
    </source>
</evidence>
<dbReference type="Pfam" id="PF00169">
    <property type="entry name" value="PH"/>
    <property type="match status" value="1"/>
</dbReference>
<dbReference type="KEGG" id="acan:ACA1_287910"/>
<dbReference type="SUPFAM" id="SSF50729">
    <property type="entry name" value="PH domain-like"/>
    <property type="match status" value="1"/>
</dbReference>
<dbReference type="PROSITE" id="PS50003">
    <property type="entry name" value="PH_DOMAIN"/>
    <property type="match status" value="1"/>
</dbReference>
<accession>L8HIR9</accession>
<dbReference type="AlphaFoldDB" id="L8HIR9"/>
<feature type="compositionally biased region" description="Basic and acidic residues" evidence="1">
    <location>
        <begin position="198"/>
        <end position="208"/>
    </location>
</feature>
<proteinExistence type="predicted"/>
<gene>
    <name evidence="3" type="ORF">ACA1_287910</name>
</gene>
<reference evidence="3 4" key="1">
    <citation type="journal article" date="2013" name="Genome Biol.">
        <title>Genome of Acanthamoeba castellanii highlights extensive lateral gene transfer and early evolution of tyrosine kinase signaling.</title>
        <authorList>
            <person name="Clarke M."/>
            <person name="Lohan A.J."/>
            <person name="Liu B."/>
            <person name="Lagkouvardos I."/>
            <person name="Roy S."/>
            <person name="Zafar N."/>
            <person name="Bertelli C."/>
            <person name="Schilde C."/>
            <person name="Kianianmomeni A."/>
            <person name="Burglin T.R."/>
            <person name="Frech C."/>
            <person name="Turcotte B."/>
            <person name="Kopec K.O."/>
            <person name="Synnott J.M."/>
            <person name="Choo C."/>
            <person name="Paponov I."/>
            <person name="Finkler A."/>
            <person name="Soon Heng Tan C."/>
            <person name="Hutchins A.P."/>
            <person name="Weinmeier T."/>
            <person name="Rattei T."/>
            <person name="Chu J.S."/>
            <person name="Gimenez G."/>
            <person name="Irimia M."/>
            <person name="Rigden D.J."/>
            <person name="Fitzpatrick D.A."/>
            <person name="Lorenzo-Morales J."/>
            <person name="Bateman A."/>
            <person name="Chiu C.H."/>
            <person name="Tang P."/>
            <person name="Hegemann P."/>
            <person name="Fromm H."/>
            <person name="Raoult D."/>
            <person name="Greub G."/>
            <person name="Miranda-Saavedra D."/>
            <person name="Chen N."/>
            <person name="Nash P."/>
            <person name="Ginger M.L."/>
            <person name="Horn M."/>
            <person name="Schaap P."/>
            <person name="Caler L."/>
            <person name="Loftus B."/>
        </authorList>
    </citation>
    <scope>NUCLEOTIDE SEQUENCE [LARGE SCALE GENOMIC DNA]</scope>
    <source>
        <strain evidence="3 4">Neff</strain>
    </source>
</reference>
<feature type="region of interest" description="Disordered" evidence="1">
    <location>
        <begin position="162"/>
        <end position="210"/>
    </location>
</feature>
<dbReference type="Gene3D" id="2.30.29.30">
    <property type="entry name" value="Pleckstrin-homology domain (PH domain)/Phosphotyrosine-binding domain (PTB)"/>
    <property type="match status" value="1"/>
</dbReference>
<dbReference type="InterPro" id="IPR001849">
    <property type="entry name" value="PH_domain"/>
</dbReference>
<feature type="compositionally biased region" description="Low complexity" evidence="1">
    <location>
        <begin position="185"/>
        <end position="196"/>
    </location>
</feature>
<protein>
    <submittedName>
        <fullName evidence="3">PH domain containing protein</fullName>
    </submittedName>
</protein>
<dbReference type="EMBL" id="KB007805">
    <property type="protein sequence ID" value="ELR25090.1"/>
    <property type="molecule type" value="Genomic_DNA"/>
</dbReference>